<sequence>MARPKKPVSIEDEIAKQEETVAKLREKYDVNVRKLKDLYAKRDEEKKKALLDAVGKSKRSYEEIMMFLTSGEDE</sequence>
<dbReference type="Proteomes" id="UP000182192">
    <property type="component" value="Unassembled WGS sequence"/>
</dbReference>
<dbReference type="AlphaFoldDB" id="A0A1I1CW90"/>
<name>A0A1I1CW90_RUMAL</name>
<evidence type="ECO:0000313" key="2">
    <source>
        <dbReference type="Proteomes" id="UP000182192"/>
    </source>
</evidence>
<dbReference type="OrthoDB" id="2052028at2"/>
<protein>
    <recommendedName>
        <fullName evidence="3">ErpK protein</fullName>
    </recommendedName>
</protein>
<reference evidence="1 2" key="1">
    <citation type="submission" date="2016-10" db="EMBL/GenBank/DDBJ databases">
        <authorList>
            <person name="de Groot N.N."/>
        </authorList>
    </citation>
    <scope>NUCLEOTIDE SEQUENCE [LARGE SCALE GENOMIC DNA]</scope>
    <source>
        <strain evidence="1 2">AR67</strain>
    </source>
</reference>
<accession>A0A1I1CW90</accession>
<gene>
    <name evidence="1" type="ORF">SAMN02910406_00042</name>
</gene>
<evidence type="ECO:0000313" key="1">
    <source>
        <dbReference type="EMBL" id="SFB66326.1"/>
    </source>
</evidence>
<organism evidence="1 2">
    <name type="scientific">Ruminococcus albus</name>
    <dbReference type="NCBI Taxonomy" id="1264"/>
    <lineage>
        <taxon>Bacteria</taxon>
        <taxon>Bacillati</taxon>
        <taxon>Bacillota</taxon>
        <taxon>Clostridia</taxon>
        <taxon>Eubacteriales</taxon>
        <taxon>Oscillospiraceae</taxon>
        <taxon>Ruminococcus</taxon>
    </lineage>
</organism>
<proteinExistence type="predicted"/>
<evidence type="ECO:0008006" key="3">
    <source>
        <dbReference type="Google" id="ProtNLM"/>
    </source>
</evidence>
<dbReference type="EMBL" id="FOKQ01000001">
    <property type="protein sequence ID" value="SFB66326.1"/>
    <property type="molecule type" value="Genomic_DNA"/>
</dbReference>
<dbReference type="RefSeq" id="WP_074959480.1">
    <property type="nucleotide sequence ID" value="NZ_FOKQ01000001.1"/>
</dbReference>